<evidence type="ECO:0000313" key="3">
    <source>
        <dbReference type="Proteomes" id="UP001201812"/>
    </source>
</evidence>
<dbReference type="SMART" id="SM00225">
    <property type="entry name" value="BTB"/>
    <property type="match status" value="1"/>
</dbReference>
<dbReference type="InterPro" id="IPR011333">
    <property type="entry name" value="SKP1/BTB/POZ_sf"/>
</dbReference>
<gene>
    <name evidence="2" type="ORF">DdX_12516</name>
</gene>
<protein>
    <submittedName>
        <fullName evidence="2">BTB/POZ domain-containing protein</fullName>
    </submittedName>
</protein>
<dbReference type="Gene3D" id="3.30.710.10">
    <property type="entry name" value="Potassium Channel Kv1.1, Chain A"/>
    <property type="match status" value="1"/>
</dbReference>
<accession>A0AAD4N0Q2</accession>
<proteinExistence type="predicted"/>
<reference evidence="2" key="1">
    <citation type="submission" date="2022-01" db="EMBL/GenBank/DDBJ databases">
        <title>Genome Sequence Resource for Two Populations of Ditylenchus destructor, the Migratory Endoparasitic Phytonematode.</title>
        <authorList>
            <person name="Zhang H."/>
            <person name="Lin R."/>
            <person name="Xie B."/>
        </authorList>
    </citation>
    <scope>NUCLEOTIDE SEQUENCE</scope>
    <source>
        <strain evidence="2">BazhouSP</strain>
    </source>
</reference>
<dbReference type="SUPFAM" id="SSF54695">
    <property type="entry name" value="POZ domain"/>
    <property type="match status" value="1"/>
</dbReference>
<organism evidence="2 3">
    <name type="scientific">Ditylenchus destructor</name>
    <dbReference type="NCBI Taxonomy" id="166010"/>
    <lineage>
        <taxon>Eukaryota</taxon>
        <taxon>Metazoa</taxon>
        <taxon>Ecdysozoa</taxon>
        <taxon>Nematoda</taxon>
        <taxon>Chromadorea</taxon>
        <taxon>Rhabditida</taxon>
        <taxon>Tylenchina</taxon>
        <taxon>Tylenchomorpha</taxon>
        <taxon>Sphaerularioidea</taxon>
        <taxon>Anguinidae</taxon>
        <taxon>Anguininae</taxon>
        <taxon>Ditylenchus</taxon>
    </lineage>
</organism>
<dbReference type="Pfam" id="PF00651">
    <property type="entry name" value="BTB"/>
    <property type="match status" value="1"/>
</dbReference>
<feature type="domain" description="BTB" evidence="1">
    <location>
        <begin position="107"/>
        <end position="205"/>
    </location>
</feature>
<comment type="caution">
    <text evidence="2">The sequence shown here is derived from an EMBL/GenBank/DDBJ whole genome shotgun (WGS) entry which is preliminary data.</text>
</comment>
<dbReference type="Proteomes" id="UP001201812">
    <property type="component" value="Unassembled WGS sequence"/>
</dbReference>
<dbReference type="PANTHER" id="PTHR22744:SF13">
    <property type="entry name" value="BTB DOMAIN-CONTAINING PROTEIN"/>
    <property type="match status" value="1"/>
</dbReference>
<dbReference type="PANTHER" id="PTHR22744">
    <property type="entry name" value="HELIX LOOP HELIX PROTEIN 21-RELATED"/>
    <property type="match status" value="1"/>
</dbReference>
<evidence type="ECO:0000313" key="2">
    <source>
        <dbReference type="EMBL" id="KAI1707419.1"/>
    </source>
</evidence>
<name>A0AAD4N0Q2_9BILA</name>
<keyword evidence="3" id="KW-1185">Reference proteome</keyword>
<dbReference type="EMBL" id="JAKKPZ010000041">
    <property type="protein sequence ID" value="KAI1707419.1"/>
    <property type="molecule type" value="Genomic_DNA"/>
</dbReference>
<dbReference type="AlphaFoldDB" id="A0AAD4N0Q2"/>
<sequence>MSVDYNEFTILAEGILVHSSSTQFVGPFKFNVDPLQNVIRWAPLDSSSTEVYTLHFIYGHNKTMSITTDLSNEVVILGFTAKDNSAVVRILRPKIVAEADYDAICASDVEFEVNGTLCHGNRKYLSLLSSPFDKLLNGPYLEAGNTEIPIKLGVTAPEFQEFLMAISFNRMKPKPTNVVAFLELSRFFDIPFLMKACEEHLKHCREIDAAHRLLLAQEYRLNDLKGFLFETTTEVEWRSLYAKDNNMLDKFNAEMVKQIAEKLLSCESKRAALKPPARLSNTVRMQIIANSQ</sequence>
<evidence type="ECO:0000259" key="1">
    <source>
        <dbReference type="SMART" id="SM00225"/>
    </source>
</evidence>
<dbReference type="InterPro" id="IPR000210">
    <property type="entry name" value="BTB/POZ_dom"/>
</dbReference>